<reference evidence="2 3" key="1">
    <citation type="journal article" date="2013" name="PLoS ONE">
        <title>Predicting the Proteins of Angomonas deanei, Strigomonas culicis and Their Respective Endosymbionts Reveals New Aspects of the Trypanosomatidae Family.</title>
        <authorList>
            <person name="Motta M.C."/>
            <person name="Martins A.C."/>
            <person name="de Souza S.S."/>
            <person name="Catta-Preta C.M."/>
            <person name="Silva R."/>
            <person name="Klein C.C."/>
            <person name="de Almeida L.G."/>
            <person name="de Lima Cunha O."/>
            <person name="Ciapina L.P."/>
            <person name="Brocchi M."/>
            <person name="Colabardini A.C."/>
            <person name="de Araujo Lima B."/>
            <person name="Machado C.R."/>
            <person name="de Almeida Soares C.M."/>
            <person name="Probst C.M."/>
            <person name="de Menezes C.B."/>
            <person name="Thompson C.E."/>
            <person name="Bartholomeu D.C."/>
            <person name="Gradia D.F."/>
            <person name="Pavoni D.P."/>
            <person name="Grisard E.C."/>
            <person name="Fantinatti-Garboggini F."/>
            <person name="Marchini F.K."/>
            <person name="Rodrigues-Luiz G.F."/>
            <person name="Wagner G."/>
            <person name="Goldman G.H."/>
            <person name="Fietto J.L."/>
            <person name="Elias M.C."/>
            <person name="Goldman M.H."/>
            <person name="Sagot M.F."/>
            <person name="Pereira M."/>
            <person name="Stoco P.H."/>
            <person name="de Mendonca-Neto R.P."/>
            <person name="Teixeira S.M."/>
            <person name="Maciel T.E."/>
            <person name="de Oliveira Mendes T.A."/>
            <person name="Urmenyi T.P."/>
            <person name="de Souza W."/>
            <person name="Schenkman S."/>
            <person name="de Vasconcelos A.T."/>
        </authorList>
    </citation>
    <scope>NUCLEOTIDE SEQUENCE [LARGE SCALE GENOMIC DNA]</scope>
</reference>
<gene>
    <name evidence="2" type="ORF">STCU_10918</name>
</gene>
<proteinExistence type="inferred from homology"/>
<organism evidence="2 3">
    <name type="scientific">Strigomonas culicis</name>
    <dbReference type="NCBI Taxonomy" id="28005"/>
    <lineage>
        <taxon>Eukaryota</taxon>
        <taxon>Discoba</taxon>
        <taxon>Euglenozoa</taxon>
        <taxon>Kinetoplastea</taxon>
        <taxon>Metakinetoplastina</taxon>
        <taxon>Trypanosomatida</taxon>
        <taxon>Trypanosomatidae</taxon>
        <taxon>Strigomonadinae</taxon>
        <taxon>Strigomonas</taxon>
    </lineage>
</organism>
<dbReference type="GO" id="GO:0047372">
    <property type="term" value="F:monoacylglycerol lipase activity"/>
    <property type="evidence" value="ECO:0007669"/>
    <property type="project" value="TreeGrafter"/>
</dbReference>
<evidence type="ECO:0000313" key="3">
    <source>
        <dbReference type="Proteomes" id="UP000015354"/>
    </source>
</evidence>
<dbReference type="AlphaFoldDB" id="S9TJ51"/>
<name>S9TJ51_9TRYP</name>
<dbReference type="EMBL" id="ATMH01010814">
    <property type="protein sequence ID" value="EPY16899.1"/>
    <property type="molecule type" value="Genomic_DNA"/>
</dbReference>
<evidence type="ECO:0000313" key="2">
    <source>
        <dbReference type="EMBL" id="EPY16899.1"/>
    </source>
</evidence>
<evidence type="ECO:0000256" key="1">
    <source>
        <dbReference type="ARBA" id="ARBA00010884"/>
    </source>
</evidence>
<comment type="similarity">
    <text evidence="1">Belongs to the AB hydrolase superfamily. AB hydrolase 4 family.</text>
</comment>
<accession>S9TJ51</accession>
<dbReference type="PANTHER" id="PTHR10794:SF63">
    <property type="entry name" value="ALPHA_BETA HYDROLASE 1, ISOFORM A"/>
    <property type="match status" value="1"/>
</dbReference>
<keyword evidence="3" id="KW-1185">Reference proteome</keyword>
<dbReference type="PANTHER" id="PTHR10794">
    <property type="entry name" value="ABHYDROLASE DOMAIN-CONTAINING PROTEIN"/>
    <property type="match status" value="1"/>
</dbReference>
<dbReference type="SUPFAM" id="SSF53474">
    <property type="entry name" value="alpha/beta-Hydrolases"/>
    <property type="match status" value="1"/>
</dbReference>
<dbReference type="GO" id="GO:0034338">
    <property type="term" value="F:short-chain carboxylesterase activity"/>
    <property type="evidence" value="ECO:0007669"/>
    <property type="project" value="TreeGrafter"/>
</dbReference>
<dbReference type="Proteomes" id="UP000015354">
    <property type="component" value="Unassembled WGS sequence"/>
</dbReference>
<sequence length="271" mass="29570">MTARGIGSAPHVNPMVGSATFSMDARAILRQRLRQDPIEARCGRALPLFAVGYSVGCSMLLSTLAEEEAAHAQAPLLYPRGFPVTALVTMNAAYALEERAARMQSPLGRRLYQSALVRALRQFHQKYPDVMSAGIPNVPGLGPTMRRTTTGAPALQWRRTRRCSSRPTLATPQCRTTTGRATSCPSCVSCGTSRSSASPRATIRSLATRTACGKCRSWPTQARGPFFYIETPAGGHLGYLGTPWDELSGRPSFLVTFPLRCVLRYIHQTRQ</sequence>
<dbReference type="OrthoDB" id="247542at2759"/>
<protein>
    <submittedName>
        <fullName evidence="2">Uncharacterized protein</fullName>
    </submittedName>
</protein>
<comment type="caution">
    <text evidence="2">The sequence shown here is derived from an EMBL/GenBank/DDBJ whole genome shotgun (WGS) entry which is preliminary data.</text>
</comment>
<dbReference type="InterPro" id="IPR050960">
    <property type="entry name" value="AB_hydrolase_4_sf"/>
</dbReference>
<dbReference type="InterPro" id="IPR029058">
    <property type="entry name" value="AB_hydrolase_fold"/>
</dbReference>